<dbReference type="eggNOG" id="ENOG5032RKX">
    <property type="taxonomic scope" value="Bacteria"/>
</dbReference>
<gene>
    <name evidence="2" type="ORF">CLOSPI_01290</name>
</gene>
<dbReference type="STRING" id="428126.CLOSPI_01290"/>
<dbReference type="InterPro" id="IPR013783">
    <property type="entry name" value="Ig-like_fold"/>
</dbReference>
<keyword evidence="1" id="KW-1133">Transmembrane helix</keyword>
<comment type="caution">
    <text evidence="2">The sequence shown here is derived from an EMBL/GenBank/DDBJ whole genome shotgun (WGS) entry which is preliminary data.</text>
</comment>
<reference evidence="2" key="2">
    <citation type="submission" date="2014-06" db="EMBL/GenBank/DDBJ databases">
        <title>Draft genome sequence of Clostridium spiroforme (DSM 1552).</title>
        <authorList>
            <person name="Sudarsanam P."/>
            <person name="Ley R."/>
            <person name="Guruge J."/>
            <person name="Turnbaugh P.J."/>
            <person name="Mahowald M."/>
            <person name="Liep D."/>
            <person name="Gordon J."/>
        </authorList>
    </citation>
    <scope>NUCLEOTIDE SEQUENCE</scope>
    <source>
        <strain evidence="2">DSM 1552</strain>
    </source>
</reference>
<feature type="transmembrane region" description="Helical" evidence="1">
    <location>
        <begin position="27"/>
        <end position="44"/>
    </location>
</feature>
<dbReference type="Proteomes" id="UP000004910">
    <property type="component" value="Unassembled WGS sequence"/>
</dbReference>
<sequence length="292" mass="32666">MISEIGYLDFLKIFNARRMYMRILKRTVIVIFCVSLLIFIIAVVKELISSDSSIPEITSDRDVLEVPCNYTESQLLEGLSAYDQDDGDLTSKIVVGSMSRFINPGVCNVTYVVFDSSNHSASYTRKVHFSDYHAPRFNTSEPLVFTEREGNSTLLKERIIANDIIDGEINESIINTSNDINYSVAGTYHSVYEVSNSFGDTSTIELPVHIIKSENNQIDIKLTQGIIYINPGETIDAADYIESVTSAQGRTLHRVVKIESNVDNTTPGIYEIHYRASYSGTSGETWLTVVVQ</sequence>
<keyword evidence="3" id="KW-1185">Reference proteome</keyword>
<dbReference type="AlphaFoldDB" id="B1C233"/>
<dbReference type="HOGENOM" id="CLU_080113_0_0_9"/>
<keyword evidence="1" id="KW-0472">Membrane</keyword>
<accession>B1C233</accession>
<evidence type="ECO:0008006" key="4">
    <source>
        <dbReference type="Google" id="ProtNLM"/>
    </source>
</evidence>
<proteinExistence type="predicted"/>
<dbReference type="EMBL" id="ABIK02000008">
    <property type="protein sequence ID" value="EDS74975.1"/>
    <property type="molecule type" value="Genomic_DNA"/>
</dbReference>
<reference evidence="2" key="1">
    <citation type="submission" date="2008-02" db="EMBL/GenBank/DDBJ databases">
        <authorList>
            <person name="Fulton L."/>
            <person name="Clifton S."/>
            <person name="Fulton B."/>
            <person name="Xu J."/>
            <person name="Minx P."/>
            <person name="Pepin K.H."/>
            <person name="Johnson M."/>
            <person name="Thiruvilangam P."/>
            <person name="Bhonagiri V."/>
            <person name="Nash W.E."/>
            <person name="Mardis E.R."/>
            <person name="Wilson R.K."/>
        </authorList>
    </citation>
    <scope>NUCLEOTIDE SEQUENCE [LARGE SCALE GENOMIC DNA]</scope>
    <source>
        <strain evidence="2">DSM 1552</strain>
    </source>
</reference>
<protein>
    <recommendedName>
        <fullName evidence="4">Pesticidal crystal protein Cry22Aa Ig-like domain-containing protein</fullName>
    </recommendedName>
</protein>
<evidence type="ECO:0000313" key="3">
    <source>
        <dbReference type="Proteomes" id="UP000004910"/>
    </source>
</evidence>
<dbReference type="Gene3D" id="2.60.40.10">
    <property type="entry name" value="Immunoglobulins"/>
    <property type="match status" value="3"/>
</dbReference>
<name>B1C233_9FIRM</name>
<organism evidence="2 3">
    <name type="scientific">Thomasclavelia spiroformis DSM 1552</name>
    <dbReference type="NCBI Taxonomy" id="428126"/>
    <lineage>
        <taxon>Bacteria</taxon>
        <taxon>Bacillati</taxon>
        <taxon>Bacillota</taxon>
        <taxon>Erysipelotrichia</taxon>
        <taxon>Erysipelotrichales</taxon>
        <taxon>Coprobacillaceae</taxon>
        <taxon>Thomasclavelia</taxon>
    </lineage>
</organism>
<evidence type="ECO:0000313" key="2">
    <source>
        <dbReference type="EMBL" id="EDS74975.1"/>
    </source>
</evidence>
<keyword evidence="1" id="KW-0812">Transmembrane</keyword>
<evidence type="ECO:0000256" key="1">
    <source>
        <dbReference type="SAM" id="Phobius"/>
    </source>
</evidence>